<keyword evidence="1 4" id="KW-0808">Transferase</keyword>
<protein>
    <submittedName>
        <fullName evidence="4">N-acetyltransferase</fullName>
    </submittedName>
</protein>
<dbReference type="PANTHER" id="PTHR43877">
    <property type="entry name" value="AMINOALKYLPHOSPHONATE N-ACETYLTRANSFERASE-RELATED-RELATED"/>
    <property type="match status" value="1"/>
</dbReference>
<dbReference type="OrthoDB" id="9800604at2"/>
<dbReference type="PROSITE" id="PS51186">
    <property type="entry name" value="GNAT"/>
    <property type="match status" value="1"/>
</dbReference>
<name>A0A2S9J7N6_9SPHI</name>
<reference evidence="4 5" key="1">
    <citation type="submission" date="2018-02" db="EMBL/GenBank/DDBJ databases">
        <title>The draft genome of Sphingobacterium sp. 5JN-11.</title>
        <authorList>
            <person name="Liu L."/>
            <person name="Li L."/>
            <person name="Liang L."/>
            <person name="Zhang X."/>
            <person name="Wang T."/>
        </authorList>
    </citation>
    <scope>NUCLEOTIDE SEQUENCE [LARGE SCALE GENOMIC DNA]</scope>
    <source>
        <strain evidence="4 5">5JN-11</strain>
    </source>
</reference>
<sequence length="163" mass="18789">MFTIRKADPEDAATIQHLGTAVYHTTYTAILSRAQIDFMLHNNYSPEAIQQSMLNGQDFYLIFQQETQPLGFMALQKKSEDILRIEKLYLLASSQGLGLGKKLLDFALNQAIEHGFSIVELNVNRGNKAYHFYLKQGFRVTQEVDIPYYGFILDDYVMQRLVR</sequence>
<dbReference type="CDD" id="cd04301">
    <property type="entry name" value="NAT_SF"/>
    <property type="match status" value="1"/>
</dbReference>
<evidence type="ECO:0000259" key="3">
    <source>
        <dbReference type="PROSITE" id="PS51186"/>
    </source>
</evidence>
<gene>
    <name evidence="4" type="ORF">C5745_02230</name>
</gene>
<feature type="domain" description="N-acetyltransferase" evidence="3">
    <location>
        <begin position="2"/>
        <end position="163"/>
    </location>
</feature>
<dbReference type="Pfam" id="PF13673">
    <property type="entry name" value="Acetyltransf_10"/>
    <property type="match status" value="1"/>
</dbReference>
<keyword evidence="5" id="KW-1185">Reference proteome</keyword>
<dbReference type="Gene3D" id="3.40.630.30">
    <property type="match status" value="1"/>
</dbReference>
<evidence type="ECO:0000313" key="4">
    <source>
        <dbReference type="EMBL" id="PRD48781.1"/>
    </source>
</evidence>
<organism evidence="4 5">
    <name type="scientific">Sphingobacterium haloxyli</name>
    <dbReference type="NCBI Taxonomy" id="2100533"/>
    <lineage>
        <taxon>Bacteria</taxon>
        <taxon>Pseudomonadati</taxon>
        <taxon>Bacteroidota</taxon>
        <taxon>Sphingobacteriia</taxon>
        <taxon>Sphingobacteriales</taxon>
        <taxon>Sphingobacteriaceae</taxon>
        <taxon>Sphingobacterium</taxon>
    </lineage>
</organism>
<evidence type="ECO:0000256" key="2">
    <source>
        <dbReference type="ARBA" id="ARBA00023315"/>
    </source>
</evidence>
<dbReference type="InterPro" id="IPR050832">
    <property type="entry name" value="Bact_Acetyltransf"/>
</dbReference>
<evidence type="ECO:0000256" key="1">
    <source>
        <dbReference type="ARBA" id="ARBA00022679"/>
    </source>
</evidence>
<dbReference type="SUPFAM" id="SSF55729">
    <property type="entry name" value="Acyl-CoA N-acyltransferases (Nat)"/>
    <property type="match status" value="1"/>
</dbReference>
<dbReference type="InterPro" id="IPR000182">
    <property type="entry name" value="GNAT_dom"/>
</dbReference>
<proteinExistence type="predicted"/>
<dbReference type="RefSeq" id="WP_105715349.1">
    <property type="nucleotide sequence ID" value="NZ_PVBQ01000002.1"/>
</dbReference>
<dbReference type="EMBL" id="PVBQ01000002">
    <property type="protein sequence ID" value="PRD48781.1"/>
    <property type="molecule type" value="Genomic_DNA"/>
</dbReference>
<dbReference type="PANTHER" id="PTHR43877:SF2">
    <property type="entry name" value="AMINOALKYLPHOSPHONATE N-ACETYLTRANSFERASE-RELATED"/>
    <property type="match status" value="1"/>
</dbReference>
<dbReference type="Proteomes" id="UP000239711">
    <property type="component" value="Unassembled WGS sequence"/>
</dbReference>
<dbReference type="GO" id="GO:0016747">
    <property type="term" value="F:acyltransferase activity, transferring groups other than amino-acyl groups"/>
    <property type="evidence" value="ECO:0007669"/>
    <property type="project" value="InterPro"/>
</dbReference>
<keyword evidence="2" id="KW-0012">Acyltransferase</keyword>
<evidence type="ECO:0000313" key="5">
    <source>
        <dbReference type="Proteomes" id="UP000239711"/>
    </source>
</evidence>
<dbReference type="AlphaFoldDB" id="A0A2S9J7N6"/>
<comment type="caution">
    <text evidence="4">The sequence shown here is derived from an EMBL/GenBank/DDBJ whole genome shotgun (WGS) entry which is preliminary data.</text>
</comment>
<accession>A0A2S9J7N6</accession>
<dbReference type="InterPro" id="IPR016181">
    <property type="entry name" value="Acyl_CoA_acyltransferase"/>
</dbReference>